<feature type="domain" description="PTS EIIA type-2" evidence="11">
    <location>
        <begin position="2"/>
        <end position="145"/>
    </location>
</feature>
<dbReference type="RefSeq" id="WP_134110955.1">
    <property type="nucleotide sequence ID" value="NZ_SOCN01000002.1"/>
</dbReference>
<keyword evidence="2" id="KW-0813">Transport</keyword>
<sequence length="150" mass="17124">MKLFDPKMIIYLSKEINWKQAIHLGVKMLVDNQKASFQLENEILKSTEKFGAYYVLEKGIALLHAPAGSYCYKPATSTLILDKEIIFNNQADKVAKIIITLSAPDNDSHFDLIAEFAKYFGDTNFKEKVLSISSLQEFLDLIKQWSNNEI</sequence>
<keyword evidence="4" id="KW-0597">Phosphoprotein</keyword>
<name>A0A4R7UC88_9BACT</name>
<evidence type="ECO:0000256" key="8">
    <source>
        <dbReference type="ARBA" id="ARBA00037387"/>
    </source>
</evidence>
<comment type="function">
    <text evidence="8">The phosphoenolpyruvate-dependent sugar phosphotransferase system (sugar PTS), a major carbohydrate active transport system, catalyzes the phosphorylation of incoming sugar substrates concomitantly with their translocation across the cell membrane. The enzyme II UlaABC PTS system is involved in ascorbate transport.</text>
</comment>
<keyword evidence="3" id="KW-0963">Cytoplasm</keyword>
<keyword evidence="5" id="KW-0808">Transferase</keyword>
<comment type="subcellular location">
    <subcellularLocation>
        <location evidence="1">Cytoplasm</location>
    </subcellularLocation>
</comment>
<dbReference type="Gene3D" id="3.40.930.10">
    <property type="entry name" value="Mannitol-specific EII, Chain A"/>
    <property type="match status" value="1"/>
</dbReference>
<accession>A0A4R7UC88</accession>
<evidence type="ECO:0000256" key="1">
    <source>
        <dbReference type="ARBA" id="ARBA00004496"/>
    </source>
</evidence>
<keyword evidence="13" id="KW-1185">Reference proteome</keyword>
<evidence type="ECO:0000256" key="2">
    <source>
        <dbReference type="ARBA" id="ARBA00022448"/>
    </source>
</evidence>
<evidence type="ECO:0000256" key="10">
    <source>
        <dbReference type="ARBA" id="ARBA00042072"/>
    </source>
</evidence>
<dbReference type="GO" id="GO:0016301">
    <property type="term" value="F:kinase activity"/>
    <property type="evidence" value="ECO:0007669"/>
    <property type="project" value="UniProtKB-KW"/>
</dbReference>
<protein>
    <recommendedName>
        <fullName evidence="9">Ascorbate-specific PTS system EIIA component</fullName>
    </recommendedName>
    <alternativeName>
        <fullName evidence="10">Ascorbate-specific phosphotransferase enzyme IIA component</fullName>
    </alternativeName>
</protein>
<keyword evidence="6" id="KW-0598">Phosphotransferase system</keyword>
<dbReference type="Pfam" id="PF00359">
    <property type="entry name" value="PTS_EIIA_2"/>
    <property type="match status" value="1"/>
</dbReference>
<dbReference type="PROSITE" id="PS51094">
    <property type="entry name" value="PTS_EIIA_TYPE_2"/>
    <property type="match status" value="1"/>
</dbReference>
<gene>
    <name evidence="12" type="ORF">BCF59_0527</name>
</gene>
<keyword evidence="7" id="KW-0418">Kinase</keyword>
<dbReference type="EMBL" id="SOCN01000002">
    <property type="protein sequence ID" value="TDV23536.1"/>
    <property type="molecule type" value="Genomic_DNA"/>
</dbReference>
<comment type="caution">
    <text evidence="12">The sequence shown here is derived from an EMBL/GenBank/DDBJ whole genome shotgun (WGS) entry which is preliminary data.</text>
</comment>
<dbReference type="PANTHER" id="PTHR36203:SF1">
    <property type="entry name" value="ASCORBATE-SPECIFIC PTS SYSTEM EIIA COMPONENT"/>
    <property type="match status" value="1"/>
</dbReference>
<dbReference type="PANTHER" id="PTHR36203">
    <property type="entry name" value="ASCORBATE-SPECIFIC PTS SYSTEM EIIA COMPONENT"/>
    <property type="match status" value="1"/>
</dbReference>
<dbReference type="InterPro" id="IPR051351">
    <property type="entry name" value="Ascorbate-PTS_EIIA_comp"/>
</dbReference>
<evidence type="ECO:0000256" key="5">
    <source>
        <dbReference type="ARBA" id="ARBA00022679"/>
    </source>
</evidence>
<proteinExistence type="predicted"/>
<evidence type="ECO:0000256" key="4">
    <source>
        <dbReference type="ARBA" id="ARBA00022553"/>
    </source>
</evidence>
<dbReference type="GO" id="GO:0009401">
    <property type="term" value="P:phosphoenolpyruvate-dependent sugar phosphotransferase system"/>
    <property type="evidence" value="ECO:0007669"/>
    <property type="project" value="UniProtKB-KW"/>
</dbReference>
<dbReference type="OrthoDB" id="369398at2"/>
<evidence type="ECO:0000256" key="9">
    <source>
        <dbReference type="ARBA" id="ARBA00041175"/>
    </source>
</evidence>
<evidence type="ECO:0000256" key="6">
    <source>
        <dbReference type="ARBA" id="ARBA00022683"/>
    </source>
</evidence>
<organism evidence="12 13">
    <name type="scientific">Mycoplasmopsis mustelae</name>
    <dbReference type="NCBI Taxonomy" id="171289"/>
    <lineage>
        <taxon>Bacteria</taxon>
        <taxon>Bacillati</taxon>
        <taxon>Mycoplasmatota</taxon>
        <taxon>Mycoplasmoidales</taxon>
        <taxon>Metamycoplasmataceae</taxon>
        <taxon>Mycoplasmopsis</taxon>
    </lineage>
</organism>
<dbReference type="GO" id="GO:0005737">
    <property type="term" value="C:cytoplasm"/>
    <property type="evidence" value="ECO:0007669"/>
    <property type="project" value="UniProtKB-SubCell"/>
</dbReference>
<dbReference type="InterPro" id="IPR016152">
    <property type="entry name" value="PTrfase/Anion_transptr"/>
</dbReference>
<dbReference type="SUPFAM" id="SSF55804">
    <property type="entry name" value="Phoshotransferase/anion transport protein"/>
    <property type="match status" value="1"/>
</dbReference>
<evidence type="ECO:0000313" key="12">
    <source>
        <dbReference type="EMBL" id="TDV23536.1"/>
    </source>
</evidence>
<evidence type="ECO:0000313" key="13">
    <source>
        <dbReference type="Proteomes" id="UP000295757"/>
    </source>
</evidence>
<evidence type="ECO:0000256" key="7">
    <source>
        <dbReference type="ARBA" id="ARBA00022777"/>
    </source>
</evidence>
<evidence type="ECO:0000256" key="3">
    <source>
        <dbReference type="ARBA" id="ARBA00022490"/>
    </source>
</evidence>
<dbReference type="InterPro" id="IPR002178">
    <property type="entry name" value="PTS_EIIA_type-2_dom"/>
</dbReference>
<reference evidence="12 13" key="1">
    <citation type="submission" date="2019-03" db="EMBL/GenBank/DDBJ databases">
        <title>Genomic Encyclopedia of Archaeal and Bacterial Type Strains, Phase II (KMG-II): from individual species to whole genera.</title>
        <authorList>
            <person name="Goeker M."/>
        </authorList>
    </citation>
    <scope>NUCLEOTIDE SEQUENCE [LARGE SCALE GENOMIC DNA]</scope>
    <source>
        <strain evidence="12 13">ATCC 35214</strain>
    </source>
</reference>
<dbReference type="Proteomes" id="UP000295757">
    <property type="component" value="Unassembled WGS sequence"/>
</dbReference>
<evidence type="ECO:0000259" key="11">
    <source>
        <dbReference type="PROSITE" id="PS51094"/>
    </source>
</evidence>
<dbReference type="AlphaFoldDB" id="A0A4R7UC88"/>